<dbReference type="InterPro" id="IPR043127">
    <property type="entry name" value="Sec-1-like_dom3a"/>
</dbReference>
<dbReference type="PIRSF" id="PIRSF005715">
    <property type="entry name" value="VPS45_Sec1"/>
    <property type="match status" value="1"/>
</dbReference>
<dbReference type="SUPFAM" id="SSF56815">
    <property type="entry name" value="Sec1/munc18-like (SM) proteins"/>
    <property type="match status" value="2"/>
</dbReference>
<reference evidence="2 3" key="1">
    <citation type="submission" date="2018-10" db="EMBL/GenBank/DDBJ databases">
        <authorList>
            <consortium name="Pathogen Informatics"/>
        </authorList>
    </citation>
    <scope>NUCLEOTIDE SEQUENCE [LARGE SCALE GENOMIC DNA]</scope>
</reference>
<dbReference type="STRING" id="53468.A0A3P6HFF9"/>
<organism evidence="2 3">
    <name type="scientific">Mesocestoides corti</name>
    <name type="common">Flatworm</name>
    <dbReference type="NCBI Taxonomy" id="53468"/>
    <lineage>
        <taxon>Eukaryota</taxon>
        <taxon>Metazoa</taxon>
        <taxon>Spiralia</taxon>
        <taxon>Lophotrochozoa</taxon>
        <taxon>Platyhelminthes</taxon>
        <taxon>Cestoda</taxon>
        <taxon>Eucestoda</taxon>
        <taxon>Cyclophyllidea</taxon>
        <taxon>Mesocestoididae</taxon>
        <taxon>Mesocestoides</taxon>
    </lineage>
</organism>
<dbReference type="AlphaFoldDB" id="A0A3P6HFF9"/>
<dbReference type="Gene3D" id="3.90.830.10">
    <property type="entry name" value="Syntaxin Binding Protein 1, Chain A, domain 2"/>
    <property type="match status" value="1"/>
</dbReference>
<evidence type="ECO:0000313" key="3">
    <source>
        <dbReference type="Proteomes" id="UP000267029"/>
    </source>
</evidence>
<dbReference type="PANTHER" id="PTHR11679">
    <property type="entry name" value="VESICLE PROTEIN SORTING-ASSOCIATED"/>
    <property type="match status" value="1"/>
</dbReference>
<evidence type="ECO:0008006" key="4">
    <source>
        <dbReference type="Google" id="ProtNLM"/>
    </source>
</evidence>
<dbReference type="Gene3D" id="3.40.50.1910">
    <property type="match status" value="2"/>
</dbReference>
<comment type="similarity">
    <text evidence="1">Belongs to the STXBP/unc-18/SEC1 family.</text>
</comment>
<dbReference type="Pfam" id="PF00995">
    <property type="entry name" value="Sec1"/>
    <property type="match status" value="1"/>
</dbReference>
<sequence length="757" mass="82953">MKCMLNFNTAETKGDEPQWKLLIYDRIGQDIIAPLFSVKDLRSLGVTLHLLLDVKREPIPDVPAVYFVYPSKENVRRICQDIEADLYSFYYLNFICPISRENLEILAETAVAEDCIQRIKKVYDQYTKFVCLEDDLFVLNELPCNQEGTFFVPNFPLPALNKTSCTEEDIVKTTSFIVDGLYSVFATLGSIPIIRCSRFNAAEAVAKDLDARFRDSLRDARNTLFSGRDHRSFGEQNGKSATLVPFSFQRPLLIILDRGIDMATPLHHPWTYQSLLHDLVGIHLNHVEMPAQPSGDVPDPRQSKMKRYDLSAASDRLWRAHRHSPFAEVAGALQEELSVLQDREKNIGALKASVTDGQSFGNGLAASGTDATSALTSTINTLPQLMEQKRRLDMHMHIATSLAKEIKNRQLDLLNDVEEKLITLQSLQEHSLPELMKMSCFSGEDKLRLLLIAALSCGAASAAASGGGVGGGSSGVGGGGGASSSSSLVTFSLSNTDLDRFEEQLKSAHPDLDTSAIRYVHQLRRISRLSQAGSSSSVDASKSSTGRAMLNKLVSHGSAMFMEGMRVLSGRKSYLPFTQIVSQLVENKTDADDYSYFDPKLQKRGVSNVPRAKQPFYDVYVFVVGGGTYTEYHNLMQWCRSGTTTPGGGGGVGSGGAGGGHGSSSSLNALGLSLSGSGNSLMDLASAGGASGRRITYGGTEILTPKMFLDQVGSNAPNKLRWVTCRRQKFLAKCYNVNQMLRWDSETKSPFYLTSQT</sequence>
<dbReference type="Gene3D" id="3.40.50.2060">
    <property type="match status" value="1"/>
</dbReference>
<dbReference type="Proteomes" id="UP000267029">
    <property type="component" value="Unassembled WGS sequence"/>
</dbReference>
<accession>A0A3P6HFF9</accession>
<dbReference type="InterPro" id="IPR043154">
    <property type="entry name" value="Sec-1-like_dom1"/>
</dbReference>
<gene>
    <name evidence="2" type="ORF">MCOS_LOCUS992</name>
</gene>
<name>A0A3P6HFF9_MESCO</name>
<proteinExistence type="inferred from homology"/>
<evidence type="ECO:0000256" key="1">
    <source>
        <dbReference type="ARBA" id="ARBA00009884"/>
    </source>
</evidence>
<dbReference type="EMBL" id="UXSR01000106">
    <property type="protein sequence ID" value="VDD74989.1"/>
    <property type="molecule type" value="Genomic_DNA"/>
</dbReference>
<dbReference type="OrthoDB" id="10251230at2759"/>
<dbReference type="InterPro" id="IPR001619">
    <property type="entry name" value="Sec1-like"/>
</dbReference>
<dbReference type="GO" id="GO:0016192">
    <property type="term" value="P:vesicle-mediated transport"/>
    <property type="evidence" value="ECO:0007669"/>
    <property type="project" value="InterPro"/>
</dbReference>
<keyword evidence="3" id="KW-1185">Reference proteome</keyword>
<dbReference type="InterPro" id="IPR027482">
    <property type="entry name" value="Sec1-like_dom2"/>
</dbReference>
<protein>
    <recommendedName>
        <fullName evidence="4">Sec1 family domain-containing protein 1</fullName>
    </recommendedName>
</protein>
<evidence type="ECO:0000313" key="2">
    <source>
        <dbReference type="EMBL" id="VDD74989.1"/>
    </source>
</evidence>
<dbReference type="InterPro" id="IPR036045">
    <property type="entry name" value="Sec1-like_sf"/>
</dbReference>